<keyword evidence="6 12" id="KW-0067">ATP-binding</keyword>
<proteinExistence type="predicted"/>
<organism evidence="12 13">
    <name type="scientific">Saccharospirillum salsuginis</name>
    <dbReference type="NCBI Taxonomy" id="418750"/>
    <lineage>
        <taxon>Bacteria</taxon>
        <taxon>Pseudomonadati</taxon>
        <taxon>Pseudomonadota</taxon>
        <taxon>Gammaproteobacteria</taxon>
        <taxon>Oceanospirillales</taxon>
        <taxon>Saccharospirillaceae</taxon>
        <taxon>Saccharospirillum</taxon>
    </lineage>
</organism>
<dbReference type="GO" id="GO:0015098">
    <property type="term" value="F:molybdate ion transmembrane transporter activity"/>
    <property type="evidence" value="ECO:0007669"/>
    <property type="project" value="InterPro"/>
</dbReference>
<dbReference type="NCBIfam" id="TIGR02142">
    <property type="entry name" value="modC_ABC"/>
    <property type="match status" value="1"/>
</dbReference>
<dbReference type="Pfam" id="PF03459">
    <property type="entry name" value="TOBE"/>
    <property type="match status" value="1"/>
</dbReference>
<dbReference type="PROSITE" id="PS51866">
    <property type="entry name" value="MOP"/>
    <property type="match status" value="1"/>
</dbReference>
<name>A0A918K5Z1_9GAMM</name>
<dbReference type="InterPro" id="IPR027417">
    <property type="entry name" value="P-loop_NTPase"/>
</dbReference>
<keyword evidence="8" id="KW-0472">Membrane</keyword>
<keyword evidence="13" id="KW-1185">Reference proteome</keyword>
<dbReference type="SMART" id="SM00382">
    <property type="entry name" value="AAA"/>
    <property type="match status" value="1"/>
</dbReference>
<evidence type="ECO:0000259" key="10">
    <source>
        <dbReference type="PROSITE" id="PS50893"/>
    </source>
</evidence>
<dbReference type="InterPro" id="IPR008995">
    <property type="entry name" value="Mo/tungstate-bd_C_term_dom"/>
</dbReference>
<comment type="caution">
    <text evidence="12">The sequence shown here is derived from an EMBL/GenBank/DDBJ whole genome shotgun (WGS) entry which is preliminary data.</text>
</comment>
<dbReference type="PROSITE" id="PS50893">
    <property type="entry name" value="ABC_TRANSPORTER_2"/>
    <property type="match status" value="1"/>
</dbReference>
<keyword evidence="5" id="KW-0547">Nucleotide-binding</keyword>
<evidence type="ECO:0000259" key="11">
    <source>
        <dbReference type="PROSITE" id="PS51866"/>
    </source>
</evidence>
<dbReference type="RefSeq" id="WP_189607927.1">
    <property type="nucleotide sequence ID" value="NZ_BMXR01000003.1"/>
</dbReference>
<dbReference type="Gene3D" id="3.40.50.300">
    <property type="entry name" value="P-loop containing nucleotide triphosphate hydrolases"/>
    <property type="match status" value="1"/>
</dbReference>
<dbReference type="GO" id="GO:0140359">
    <property type="term" value="F:ABC-type transporter activity"/>
    <property type="evidence" value="ECO:0007669"/>
    <property type="project" value="InterPro"/>
</dbReference>
<feature type="domain" description="Mop" evidence="11">
    <location>
        <begin position="304"/>
        <end position="369"/>
    </location>
</feature>
<keyword evidence="3 9" id="KW-0500">Molybdenum</keyword>
<dbReference type="PANTHER" id="PTHR43514:SF10">
    <property type="entry name" value="MOLYBDENUM IMPORT ATP-BINDING PROTEIN MODC 2"/>
    <property type="match status" value="1"/>
</dbReference>
<evidence type="ECO:0000256" key="3">
    <source>
        <dbReference type="ARBA" id="ARBA00022505"/>
    </source>
</evidence>
<dbReference type="InterPro" id="IPR004606">
    <property type="entry name" value="Mop_domain"/>
</dbReference>
<dbReference type="EMBL" id="BMXR01000003">
    <property type="protein sequence ID" value="GGX48860.1"/>
    <property type="molecule type" value="Genomic_DNA"/>
</dbReference>
<evidence type="ECO:0000256" key="1">
    <source>
        <dbReference type="ARBA" id="ARBA00022448"/>
    </source>
</evidence>
<evidence type="ECO:0000256" key="8">
    <source>
        <dbReference type="ARBA" id="ARBA00023136"/>
    </source>
</evidence>
<dbReference type="PANTHER" id="PTHR43514">
    <property type="entry name" value="ABC TRANSPORTER I FAMILY MEMBER 10"/>
    <property type="match status" value="1"/>
</dbReference>
<evidence type="ECO:0000256" key="4">
    <source>
        <dbReference type="ARBA" id="ARBA00022519"/>
    </source>
</evidence>
<dbReference type="AlphaFoldDB" id="A0A918K5Z1"/>
<keyword evidence="4" id="KW-0997">Cell inner membrane</keyword>
<dbReference type="InterPro" id="IPR011868">
    <property type="entry name" value="ModC_ABC_ATP-bd"/>
</dbReference>
<evidence type="ECO:0000256" key="6">
    <source>
        <dbReference type="ARBA" id="ARBA00022840"/>
    </source>
</evidence>
<keyword evidence="1" id="KW-0813">Transport</keyword>
<dbReference type="GO" id="GO:0005524">
    <property type="term" value="F:ATP binding"/>
    <property type="evidence" value="ECO:0007669"/>
    <property type="project" value="UniProtKB-KW"/>
</dbReference>
<dbReference type="InterPro" id="IPR050334">
    <property type="entry name" value="Molybdenum_import_ModC"/>
</dbReference>
<gene>
    <name evidence="12" type="primary">modC</name>
    <name evidence="12" type="ORF">GCM10007392_15070</name>
</gene>
<dbReference type="Gene3D" id="2.40.50.100">
    <property type="match status" value="1"/>
</dbReference>
<evidence type="ECO:0000256" key="2">
    <source>
        <dbReference type="ARBA" id="ARBA00022475"/>
    </source>
</evidence>
<reference evidence="12" key="1">
    <citation type="journal article" date="2014" name="Int. J. Syst. Evol. Microbiol.">
        <title>Complete genome sequence of Corynebacterium casei LMG S-19264T (=DSM 44701T), isolated from a smear-ripened cheese.</title>
        <authorList>
            <consortium name="US DOE Joint Genome Institute (JGI-PGF)"/>
            <person name="Walter F."/>
            <person name="Albersmeier A."/>
            <person name="Kalinowski J."/>
            <person name="Ruckert C."/>
        </authorList>
    </citation>
    <scope>NUCLEOTIDE SEQUENCE</scope>
    <source>
        <strain evidence="12">KCTC 22169</strain>
    </source>
</reference>
<dbReference type="InterPro" id="IPR005116">
    <property type="entry name" value="Transp-assoc_OB_typ1"/>
</dbReference>
<accession>A0A918K5Z1</accession>
<dbReference type="Pfam" id="PF00005">
    <property type="entry name" value="ABC_tran"/>
    <property type="match status" value="1"/>
</dbReference>
<evidence type="ECO:0000256" key="7">
    <source>
        <dbReference type="ARBA" id="ARBA00022967"/>
    </source>
</evidence>
<evidence type="ECO:0000313" key="12">
    <source>
        <dbReference type="EMBL" id="GGX48860.1"/>
    </source>
</evidence>
<feature type="domain" description="ABC transporter" evidence="10">
    <location>
        <begin position="13"/>
        <end position="245"/>
    </location>
</feature>
<keyword evidence="2" id="KW-1003">Cell membrane</keyword>
<dbReference type="InterPro" id="IPR017871">
    <property type="entry name" value="ABC_transporter-like_CS"/>
</dbReference>
<dbReference type="SUPFAM" id="SSF52540">
    <property type="entry name" value="P-loop containing nucleoside triphosphate hydrolases"/>
    <property type="match status" value="1"/>
</dbReference>
<sequence length="369" mass="40960">MSTSLEPAELIQARFQLRFSAQTSTGFALDLDTEFPGRGVTAIFGQSGSGKTTLLRCVAGLERATDGRLVVKGEVWQDEQGFRPTHKRPLGYVFQESSLFPHLTAQGNLDYAIKRSGYPHDEDLYQRVLSIMGIEPVLERYPSQLSGGERQRVAIARALLIRPRLLLMDEPLASLDAARKQEILPYLEKLHASFDLPILYVSHSVDEVARLADQVLVLDEGRLIDQGPVSEVLSHLDRSLGMGEDAGVVLQGRVTERDNRWHLARVAFDRGELWIGDGGDPVGQPLRLRILARDISLAHSPHADTSVLNQLPVEVEDIADDHNPAMAWVRLKAGSERLIARVTRRSVAHLALAPGQRIWAYIKSVAIVR</sequence>
<evidence type="ECO:0000256" key="9">
    <source>
        <dbReference type="PROSITE-ProRule" id="PRU01213"/>
    </source>
</evidence>
<dbReference type="SUPFAM" id="SSF50331">
    <property type="entry name" value="MOP-like"/>
    <property type="match status" value="1"/>
</dbReference>
<dbReference type="PROSITE" id="PS00211">
    <property type="entry name" value="ABC_TRANSPORTER_1"/>
    <property type="match status" value="1"/>
</dbReference>
<dbReference type="InterPro" id="IPR003593">
    <property type="entry name" value="AAA+_ATPase"/>
</dbReference>
<evidence type="ECO:0000313" key="13">
    <source>
        <dbReference type="Proteomes" id="UP000626148"/>
    </source>
</evidence>
<dbReference type="InterPro" id="IPR003439">
    <property type="entry name" value="ABC_transporter-like_ATP-bd"/>
</dbReference>
<reference evidence="12" key="2">
    <citation type="submission" date="2020-09" db="EMBL/GenBank/DDBJ databases">
        <authorList>
            <person name="Sun Q."/>
            <person name="Kim S."/>
        </authorList>
    </citation>
    <scope>NUCLEOTIDE SEQUENCE</scope>
    <source>
        <strain evidence="12">KCTC 22169</strain>
    </source>
</reference>
<dbReference type="GO" id="GO:0016887">
    <property type="term" value="F:ATP hydrolysis activity"/>
    <property type="evidence" value="ECO:0007669"/>
    <property type="project" value="InterPro"/>
</dbReference>
<dbReference type="GO" id="GO:0016020">
    <property type="term" value="C:membrane"/>
    <property type="evidence" value="ECO:0007669"/>
    <property type="project" value="InterPro"/>
</dbReference>
<keyword evidence="7" id="KW-1278">Translocase</keyword>
<dbReference type="Proteomes" id="UP000626148">
    <property type="component" value="Unassembled WGS sequence"/>
</dbReference>
<evidence type="ECO:0000256" key="5">
    <source>
        <dbReference type="ARBA" id="ARBA00022741"/>
    </source>
</evidence>
<protein>
    <submittedName>
        <fullName evidence="12">Molybdenum import ATP-binding protein ModC</fullName>
    </submittedName>
</protein>